<dbReference type="AlphaFoldDB" id="A0A0D1ZYJ1"/>
<gene>
    <name evidence="1" type="ORF">PV09_09174</name>
</gene>
<evidence type="ECO:0000313" key="2">
    <source>
        <dbReference type="Proteomes" id="UP000053259"/>
    </source>
</evidence>
<dbReference type="GeneID" id="27317147"/>
<organism evidence="1 2">
    <name type="scientific">Verruconis gallopava</name>
    <dbReference type="NCBI Taxonomy" id="253628"/>
    <lineage>
        <taxon>Eukaryota</taxon>
        <taxon>Fungi</taxon>
        <taxon>Dikarya</taxon>
        <taxon>Ascomycota</taxon>
        <taxon>Pezizomycotina</taxon>
        <taxon>Dothideomycetes</taxon>
        <taxon>Pleosporomycetidae</taxon>
        <taxon>Venturiales</taxon>
        <taxon>Sympoventuriaceae</taxon>
        <taxon>Verruconis</taxon>
    </lineage>
</organism>
<dbReference type="EMBL" id="KN847584">
    <property type="protein sequence ID" value="KIV99144.1"/>
    <property type="molecule type" value="Genomic_DNA"/>
</dbReference>
<protein>
    <submittedName>
        <fullName evidence="1">Uncharacterized protein</fullName>
    </submittedName>
</protein>
<proteinExistence type="predicted"/>
<accession>A0A0D1ZYJ1</accession>
<sequence>MPGTYSLPHIYTAGDDALRAVRVLDSSNHIVLFTPTSPRTHEYYYQPLAEAISRTHGKNVFAMDYTPPTNKNRYLPFDHRHEAALMDNSCAAVIVVIRDDSTKTRGCQMDFARKVWDVACAEQDIPGILVEIGGSRRLVGGWKTILYSNIMSEASMQELAQLIFGC</sequence>
<dbReference type="Proteomes" id="UP000053259">
    <property type="component" value="Unassembled WGS sequence"/>
</dbReference>
<keyword evidence="2" id="KW-1185">Reference proteome</keyword>
<dbReference type="VEuPathDB" id="FungiDB:PV09_09174"/>
<evidence type="ECO:0000313" key="1">
    <source>
        <dbReference type="EMBL" id="KIV99144.1"/>
    </source>
</evidence>
<dbReference type="HOGENOM" id="CLU_1604021_0_0_1"/>
<name>A0A0D1ZYJ1_9PEZI</name>
<dbReference type="RefSeq" id="XP_016209014.1">
    <property type="nucleotide sequence ID" value="XM_016363178.1"/>
</dbReference>
<reference evidence="1 2" key="1">
    <citation type="submission" date="2015-01" db="EMBL/GenBank/DDBJ databases">
        <title>The Genome Sequence of Ochroconis gallopava CBS43764.</title>
        <authorList>
            <consortium name="The Broad Institute Genomics Platform"/>
            <person name="Cuomo C."/>
            <person name="de Hoog S."/>
            <person name="Gorbushina A."/>
            <person name="Stielow B."/>
            <person name="Teixiera M."/>
            <person name="Abouelleil A."/>
            <person name="Chapman S.B."/>
            <person name="Priest M."/>
            <person name="Young S.K."/>
            <person name="Wortman J."/>
            <person name="Nusbaum C."/>
            <person name="Birren B."/>
        </authorList>
    </citation>
    <scope>NUCLEOTIDE SEQUENCE [LARGE SCALE GENOMIC DNA]</scope>
    <source>
        <strain evidence="1 2">CBS 43764</strain>
    </source>
</reference>
<dbReference type="InParanoid" id="A0A0D1ZYJ1"/>